<name>A0A219ARS5_METCM</name>
<dbReference type="RefSeq" id="XP_022285757.1">
    <property type="nucleotide sequence ID" value="XM_022429216.1"/>
</dbReference>
<dbReference type="AlphaFoldDB" id="A0A219ARS5"/>
<dbReference type="Proteomes" id="UP000078397">
    <property type="component" value="Unassembled WGS sequence"/>
</dbReference>
<reference evidence="1 2" key="1">
    <citation type="journal article" date="2016" name="PLoS Pathog.">
        <title>Biosynthesis of antibiotic leucinostatins in bio-control fungus Purpureocillium lilacinum and their inhibition on phytophthora revealed by genome mining.</title>
        <authorList>
            <person name="Wang G."/>
            <person name="Liu Z."/>
            <person name="Lin R."/>
            <person name="Li E."/>
            <person name="Mao Z."/>
            <person name="Ling J."/>
            <person name="Yang Y."/>
            <person name="Yin W.B."/>
            <person name="Xie B."/>
        </authorList>
    </citation>
    <scope>NUCLEOTIDE SEQUENCE [LARGE SCALE GENOMIC DNA]</scope>
    <source>
        <strain evidence="1">170</strain>
    </source>
</reference>
<protein>
    <submittedName>
        <fullName evidence="1">Uncharacterized protein</fullName>
    </submittedName>
</protein>
<dbReference type="KEGG" id="pchm:VFPPC_17515"/>
<keyword evidence="2" id="KW-1185">Reference proteome</keyword>
<proteinExistence type="predicted"/>
<dbReference type="GeneID" id="33936470"/>
<gene>
    <name evidence="1" type="ORF">VFPPC_17515</name>
</gene>
<accession>A0A219ARS5</accession>
<evidence type="ECO:0000313" key="2">
    <source>
        <dbReference type="Proteomes" id="UP000078397"/>
    </source>
</evidence>
<evidence type="ECO:0000313" key="1">
    <source>
        <dbReference type="EMBL" id="OWT43322.1"/>
    </source>
</evidence>
<dbReference type="EMBL" id="LSBJ02000002">
    <property type="protein sequence ID" value="OWT43322.1"/>
    <property type="molecule type" value="Genomic_DNA"/>
</dbReference>
<sequence length="144" mass="16180">MWFGEWRPDYPISITMVRNKPALLDDDSPSSGLPYRPSPNTSSFSQTMEPFKPVQIHAILSWHMLCKRNTLALTALVFSFPPCSMLGFVLSCRPVLDQEQRVKRSGSWVFITIAMECISDFSGCGPVNINLFPASADRCNIQGY</sequence>
<comment type="caution">
    <text evidence="1">The sequence shown here is derived from an EMBL/GenBank/DDBJ whole genome shotgun (WGS) entry which is preliminary data.</text>
</comment>
<organism evidence="1 2">
    <name type="scientific">Pochonia chlamydosporia 170</name>
    <dbReference type="NCBI Taxonomy" id="1380566"/>
    <lineage>
        <taxon>Eukaryota</taxon>
        <taxon>Fungi</taxon>
        <taxon>Dikarya</taxon>
        <taxon>Ascomycota</taxon>
        <taxon>Pezizomycotina</taxon>
        <taxon>Sordariomycetes</taxon>
        <taxon>Hypocreomycetidae</taxon>
        <taxon>Hypocreales</taxon>
        <taxon>Clavicipitaceae</taxon>
        <taxon>Pochonia</taxon>
    </lineage>
</organism>